<dbReference type="NCBIfam" id="NF047843">
    <property type="entry name" value="MST_Rv0443"/>
    <property type="match status" value="1"/>
</dbReference>
<dbReference type="InterPro" id="IPR007061">
    <property type="entry name" value="MST-like"/>
</dbReference>
<dbReference type="RefSeq" id="WP_277191994.1">
    <property type="nucleotide sequence ID" value="NZ_JAROAV010000028.1"/>
</dbReference>
<sequence length="168" mass="18380">MSAAIDILTDGFDRVHDNVGAVLDGLTTEQLLARPTPRANSVAWLVWHLSRVQDSHIAGLLDTEQVWHSEGFADRFALPYDASATGYGQSPEEVGAFRLQEPGLLREYHEAAHELTLTALKGLRDQDLGEVIDRSWDPPVTKAVRLVSVVDDAAQHVGQAAYVRGLVT</sequence>
<dbReference type="Proteomes" id="UP001528912">
    <property type="component" value="Unassembled WGS sequence"/>
</dbReference>
<evidence type="ECO:0000313" key="1">
    <source>
        <dbReference type="EMBL" id="MDF8264540.1"/>
    </source>
</evidence>
<gene>
    <name evidence="1" type="ORF">P4R38_09830</name>
</gene>
<dbReference type="EMBL" id="JAROAV010000028">
    <property type="protein sequence ID" value="MDF8264540.1"/>
    <property type="molecule type" value="Genomic_DNA"/>
</dbReference>
<keyword evidence="2" id="KW-1185">Reference proteome</keyword>
<dbReference type="Gene3D" id="1.20.120.450">
    <property type="entry name" value="dinb family like domain"/>
    <property type="match status" value="1"/>
</dbReference>
<accession>A0ABT6C6S2</accession>
<comment type="caution">
    <text evidence="1">The sequence shown here is derived from an EMBL/GenBank/DDBJ whole genome shotgun (WGS) entry which is preliminary data.</text>
</comment>
<dbReference type="SUPFAM" id="SSF109854">
    <property type="entry name" value="DinB/YfiT-like putative metalloenzymes"/>
    <property type="match status" value="1"/>
</dbReference>
<reference evidence="1 2" key="1">
    <citation type="submission" date="2023-03" db="EMBL/GenBank/DDBJ databases">
        <title>YIM 133296 draft genome.</title>
        <authorList>
            <person name="Xiong L."/>
        </authorList>
    </citation>
    <scope>NUCLEOTIDE SEQUENCE [LARGE SCALE GENOMIC DNA]</scope>
    <source>
        <strain evidence="1 2">YIM 133296</strain>
    </source>
</reference>
<proteinExistence type="predicted"/>
<organism evidence="1 2">
    <name type="scientific">Luteipulveratus flavus</name>
    <dbReference type="NCBI Taxonomy" id="3031728"/>
    <lineage>
        <taxon>Bacteria</taxon>
        <taxon>Bacillati</taxon>
        <taxon>Actinomycetota</taxon>
        <taxon>Actinomycetes</taxon>
        <taxon>Micrococcales</taxon>
        <taxon>Dermacoccaceae</taxon>
        <taxon>Luteipulveratus</taxon>
    </lineage>
</organism>
<name>A0ABT6C6S2_9MICO</name>
<dbReference type="Pfam" id="PF04978">
    <property type="entry name" value="MST"/>
    <property type="match status" value="1"/>
</dbReference>
<dbReference type="InterPro" id="IPR034660">
    <property type="entry name" value="DinB/YfiT-like"/>
</dbReference>
<protein>
    <submittedName>
        <fullName evidence="1">DUF664 domain-containing protein</fullName>
    </submittedName>
</protein>
<evidence type="ECO:0000313" key="2">
    <source>
        <dbReference type="Proteomes" id="UP001528912"/>
    </source>
</evidence>